<evidence type="ECO:0000256" key="7">
    <source>
        <dbReference type="ARBA" id="ARBA00023077"/>
    </source>
</evidence>
<feature type="chain" id="PRO_5045689481" evidence="12">
    <location>
        <begin position="28"/>
        <end position="661"/>
    </location>
</feature>
<evidence type="ECO:0000256" key="10">
    <source>
        <dbReference type="PROSITE-ProRule" id="PRU01360"/>
    </source>
</evidence>
<keyword evidence="9 10" id="KW-0998">Cell outer membrane</keyword>
<keyword evidence="6" id="KW-0406">Ion transport</keyword>
<keyword evidence="8 10" id="KW-0472">Membrane</keyword>
<keyword evidence="5 12" id="KW-0732">Signal</keyword>
<dbReference type="Gene3D" id="2.170.130.10">
    <property type="entry name" value="TonB-dependent receptor, plug domain"/>
    <property type="match status" value="1"/>
</dbReference>
<dbReference type="PANTHER" id="PTHR30069">
    <property type="entry name" value="TONB-DEPENDENT OUTER MEMBRANE RECEPTOR"/>
    <property type="match status" value="1"/>
</dbReference>
<dbReference type="InterPro" id="IPR037066">
    <property type="entry name" value="Plug_dom_sf"/>
</dbReference>
<dbReference type="InterPro" id="IPR000531">
    <property type="entry name" value="Beta-barrel_TonB"/>
</dbReference>
<evidence type="ECO:0000256" key="6">
    <source>
        <dbReference type="ARBA" id="ARBA00023065"/>
    </source>
</evidence>
<evidence type="ECO:0000256" key="3">
    <source>
        <dbReference type="ARBA" id="ARBA00022452"/>
    </source>
</evidence>
<dbReference type="Pfam" id="PF00593">
    <property type="entry name" value="TonB_dep_Rec_b-barrel"/>
    <property type="match status" value="1"/>
</dbReference>
<comment type="similarity">
    <text evidence="10 11">Belongs to the TonB-dependent receptor family.</text>
</comment>
<dbReference type="PROSITE" id="PS52016">
    <property type="entry name" value="TONB_DEPENDENT_REC_3"/>
    <property type="match status" value="1"/>
</dbReference>
<keyword evidence="16" id="KW-1185">Reference proteome</keyword>
<evidence type="ECO:0000256" key="8">
    <source>
        <dbReference type="ARBA" id="ARBA00023136"/>
    </source>
</evidence>
<keyword evidence="15" id="KW-0675">Receptor</keyword>
<evidence type="ECO:0000313" key="15">
    <source>
        <dbReference type="EMBL" id="MET4757405.1"/>
    </source>
</evidence>
<evidence type="ECO:0000256" key="12">
    <source>
        <dbReference type="SAM" id="SignalP"/>
    </source>
</evidence>
<organism evidence="15 16">
    <name type="scientific">Endozoicomonas lisbonensis</name>
    <dbReference type="NCBI Taxonomy" id="3120522"/>
    <lineage>
        <taxon>Bacteria</taxon>
        <taxon>Pseudomonadati</taxon>
        <taxon>Pseudomonadota</taxon>
        <taxon>Gammaproteobacteria</taxon>
        <taxon>Oceanospirillales</taxon>
        <taxon>Endozoicomonadaceae</taxon>
        <taxon>Endozoicomonas</taxon>
    </lineage>
</organism>
<reference evidence="15 16" key="1">
    <citation type="submission" date="2024-06" db="EMBL/GenBank/DDBJ databases">
        <title>Genomic Encyclopedia of Type Strains, Phase V (KMG-V): Genome sequencing to study the core and pangenomes of soil and plant-associated prokaryotes.</title>
        <authorList>
            <person name="Whitman W."/>
        </authorList>
    </citation>
    <scope>NUCLEOTIDE SEQUENCE [LARGE SCALE GENOMIC DNA]</scope>
    <source>
        <strain evidence="15 16">NE40</strain>
    </source>
</reference>
<dbReference type="InterPro" id="IPR036942">
    <property type="entry name" value="Beta-barrel_TonB_sf"/>
</dbReference>
<dbReference type="Proteomes" id="UP001549366">
    <property type="component" value="Unassembled WGS sequence"/>
</dbReference>
<sequence length="661" mass="73620">MLRPHTQFKLQILSLAVAASLSPSLVAEEVDDAGLQDQPSYMMNQVVVTATKTENNLATAPASMSVISSEEIQSRPHTALNDIVAEAVGVESMKTGGRAGRELISIRGMDSKYTMILVNGRKVSSSNAIIRGNDFDYASIPQDNIEQIEIIRGPMSALYGSEAMGGVINIITKVPDNEWRSSISGDYSRPTSGGDGGAEFMIGLNSGGALIDDELYMNFSINKSARDAWKPFDGDRSGVTALEERDTLSLSGGLNWLINDRQTLDFDVSYSNDEREGLIESTINHNPTDQKVKRNSIAITHGGEWDWGDSQLRYSREEVEIGEYDFGKFNRDYVTETNNAVDGSVTTEINSHRLTLGGEVRKIELDNKRDLLSTGNARIQEQALFIQDEWSLNDDWMLTYGTRVDNHEEFGTEFSPRAYLVNTVNDKLTVKGGVGKAFNAPTLLQLSEEYRLSSRKGTAWIIGNPDLKPETSTSYELAMNYQEENWMVEAAIFRNDVDDLIMRDFDNLLGIIDGREAFTYKNVDKARIDGLELGGRINLSSTLSLKADYTYIDAMDRTNNQKLTNRPQQTLSSTLDWKATNKLNTFVKASYQGKQVISHSDNVDVDGYTLVDLGVNYRHSDDLRFRAGISNLTNKSLKHEAETRGVTVDPRTWYVGFTTDF</sequence>
<dbReference type="InterPro" id="IPR012910">
    <property type="entry name" value="Plug_dom"/>
</dbReference>
<evidence type="ECO:0000256" key="4">
    <source>
        <dbReference type="ARBA" id="ARBA00022692"/>
    </source>
</evidence>
<dbReference type="CDD" id="cd01347">
    <property type="entry name" value="ligand_gated_channel"/>
    <property type="match status" value="1"/>
</dbReference>
<dbReference type="Pfam" id="PF07715">
    <property type="entry name" value="Plug"/>
    <property type="match status" value="1"/>
</dbReference>
<evidence type="ECO:0000256" key="9">
    <source>
        <dbReference type="ARBA" id="ARBA00023237"/>
    </source>
</evidence>
<evidence type="ECO:0000313" key="16">
    <source>
        <dbReference type="Proteomes" id="UP001549366"/>
    </source>
</evidence>
<feature type="domain" description="TonB-dependent receptor-like beta-barrel" evidence="13">
    <location>
        <begin position="244"/>
        <end position="632"/>
    </location>
</feature>
<dbReference type="RefSeq" id="WP_354007563.1">
    <property type="nucleotide sequence ID" value="NZ_JBEWTA010000001.1"/>
</dbReference>
<keyword evidence="2 10" id="KW-0813">Transport</keyword>
<accession>A0ABV2SI15</accession>
<evidence type="ECO:0000259" key="13">
    <source>
        <dbReference type="Pfam" id="PF00593"/>
    </source>
</evidence>
<proteinExistence type="inferred from homology"/>
<comment type="subcellular location">
    <subcellularLocation>
        <location evidence="1 10">Cell outer membrane</location>
        <topology evidence="1 10">Multi-pass membrane protein</topology>
    </subcellularLocation>
</comment>
<dbReference type="EMBL" id="JBEWTB010000002">
    <property type="protein sequence ID" value="MET4757405.1"/>
    <property type="molecule type" value="Genomic_DNA"/>
</dbReference>
<dbReference type="SUPFAM" id="SSF56935">
    <property type="entry name" value="Porins"/>
    <property type="match status" value="1"/>
</dbReference>
<evidence type="ECO:0000259" key="14">
    <source>
        <dbReference type="Pfam" id="PF07715"/>
    </source>
</evidence>
<feature type="domain" description="TonB-dependent receptor plug" evidence="14">
    <location>
        <begin position="58"/>
        <end position="167"/>
    </location>
</feature>
<dbReference type="Gene3D" id="2.40.170.20">
    <property type="entry name" value="TonB-dependent receptor, beta-barrel domain"/>
    <property type="match status" value="1"/>
</dbReference>
<comment type="caution">
    <text evidence="15">The sequence shown here is derived from an EMBL/GenBank/DDBJ whole genome shotgun (WGS) entry which is preliminary data.</text>
</comment>
<evidence type="ECO:0000256" key="2">
    <source>
        <dbReference type="ARBA" id="ARBA00022448"/>
    </source>
</evidence>
<keyword evidence="3 10" id="KW-1134">Transmembrane beta strand</keyword>
<keyword evidence="7 11" id="KW-0798">TonB box</keyword>
<name>A0ABV2SI15_9GAMM</name>
<feature type="signal peptide" evidence="12">
    <location>
        <begin position="1"/>
        <end position="27"/>
    </location>
</feature>
<evidence type="ECO:0000256" key="5">
    <source>
        <dbReference type="ARBA" id="ARBA00022729"/>
    </source>
</evidence>
<dbReference type="InterPro" id="IPR039426">
    <property type="entry name" value="TonB-dep_rcpt-like"/>
</dbReference>
<evidence type="ECO:0000256" key="1">
    <source>
        <dbReference type="ARBA" id="ARBA00004571"/>
    </source>
</evidence>
<gene>
    <name evidence="15" type="ORF">V5J35_002597</name>
</gene>
<dbReference type="PANTHER" id="PTHR30069:SF53">
    <property type="entry name" value="COLICIN I RECEPTOR-RELATED"/>
    <property type="match status" value="1"/>
</dbReference>
<protein>
    <submittedName>
        <fullName evidence="15">Outer membrane receptor for ferrienterochelin and colicins</fullName>
    </submittedName>
</protein>
<keyword evidence="4 10" id="KW-0812">Transmembrane</keyword>
<evidence type="ECO:0000256" key="11">
    <source>
        <dbReference type="RuleBase" id="RU003357"/>
    </source>
</evidence>